<dbReference type="RefSeq" id="WP_230839589.1">
    <property type="nucleotide sequence ID" value="NZ_CP063845.1"/>
</dbReference>
<dbReference type="Proteomes" id="UP001054846">
    <property type="component" value="Chromosome"/>
</dbReference>
<protein>
    <submittedName>
        <fullName evidence="1">DUF2949 domain-containing protein</fullName>
    </submittedName>
</protein>
<gene>
    <name evidence="1" type="ORF">ISF26_12150</name>
</gene>
<organism evidence="1 2">
    <name type="scientific">Gloeobacter morelensis MG652769</name>
    <dbReference type="NCBI Taxonomy" id="2781736"/>
    <lineage>
        <taxon>Bacteria</taxon>
        <taxon>Bacillati</taxon>
        <taxon>Cyanobacteriota</taxon>
        <taxon>Cyanophyceae</taxon>
        <taxon>Gloeobacterales</taxon>
        <taxon>Gloeobacteraceae</taxon>
        <taxon>Gloeobacter</taxon>
        <taxon>Gloeobacter morelensis</taxon>
    </lineage>
</organism>
<dbReference type="EMBL" id="CP063845">
    <property type="protein sequence ID" value="UFP92597.1"/>
    <property type="molecule type" value="Genomic_DNA"/>
</dbReference>
<dbReference type="InterPro" id="IPR021336">
    <property type="entry name" value="DUF2949"/>
</dbReference>
<name>A0ABY3PG23_9CYAN</name>
<accession>A0ABY3PG23</accession>
<dbReference type="Pfam" id="PF11165">
    <property type="entry name" value="DUF2949"/>
    <property type="match status" value="1"/>
</dbReference>
<sequence length="67" mass="7211">MSLNTLLSAQQFEVVGRVAAARCGGDHLPLVAWQLGFLSLEQLDILLVPCAEPVALEQPVHAFERAA</sequence>
<reference evidence="1 2" key="1">
    <citation type="journal article" date="2021" name="Genome Biol. Evol.">
        <title>Complete Genome Sequencing of a Novel Gloeobacter Species from a Waterfall Cave in Mexico.</title>
        <authorList>
            <person name="Saw J.H."/>
            <person name="Cardona T."/>
            <person name="Montejano G."/>
        </authorList>
    </citation>
    <scope>NUCLEOTIDE SEQUENCE [LARGE SCALE GENOMIC DNA]</scope>
    <source>
        <strain evidence="1">MG652769</strain>
    </source>
</reference>
<proteinExistence type="predicted"/>
<evidence type="ECO:0000313" key="2">
    <source>
        <dbReference type="Proteomes" id="UP001054846"/>
    </source>
</evidence>
<evidence type="ECO:0000313" key="1">
    <source>
        <dbReference type="EMBL" id="UFP92597.1"/>
    </source>
</evidence>
<keyword evidence="2" id="KW-1185">Reference proteome</keyword>